<feature type="site" description="mRNA cap binding" evidence="16">
    <location>
        <position position="129"/>
    </location>
</feature>
<dbReference type="InterPro" id="IPR029063">
    <property type="entry name" value="SAM-dependent_MTases_sf"/>
</dbReference>
<sequence length="456" mass="51981">MVEKRGREPSRSRSRSRSPPRQRKRPGAGARLSQADREAALRKQREREEEAARLAQQEAASRGVHDVVKQHYNMVPERGREWRQTDSKIKGLRSYNNWVKSSLIQKFIGDERNLKILDIGCGKGGDLQKWQASRKVELYVGCDPADVSINQAKERYKSMQKKSRRLFHAEFFAKDCFGEWLGDIPIIRDVGIDPGVGPGNAMSQRWGGGGWDMVTMMFCMHYAFESEAKAKGMLRNVAGALKKGGRFIGCIPNSDILSTKVIEHHKANGTAPAETNGADDDDDRPAFASDDEDDWDPEKSLDSPKPEDTEHADAAKKADSKDKDQKADQEDGEIEESGFSFGNSIYRVKFSGKTPPDGTFRPPYGWKYFYWLEEAVEAPEYVVPWEAFRALAEDYNLELQYRKPFREVWEEQKDDPELGPLSERMGVRDRRTGQLLTREDELAASDFYHAFCFYKV</sequence>
<evidence type="ECO:0000259" key="18">
    <source>
        <dbReference type="PROSITE" id="PS51562"/>
    </source>
</evidence>
<dbReference type="SUPFAM" id="SSF53335">
    <property type="entry name" value="S-adenosyl-L-methionine-dependent methyltransferases"/>
    <property type="match status" value="1"/>
</dbReference>
<evidence type="ECO:0000256" key="11">
    <source>
        <dbReference type="ARBA" id="ARBA00032772"/>
    </source>
</evidence>
<organism evidence="19 20">
    <name type="scientific">Didymella pomorum</name>
    <dbReference type="NCBI Taxonomy" id="749634"/>
    <lineage>
        <taxon>Eukaryota</taxon>
        <taxon>Fungi</taxon>
        <taxon>Dikarya</taxon>
        <taxon>Ascomycota</taxon>
        <taxon>Pezizomycotina</taxon>
        <taxon>Dothideomycetes</taxon>
        <taxon>Pleosporomycetidae</taxon>
        <taxon>Pleosporales</taxon>
        <taxon>Pleosporineae</taxon>
        <taxon>Didymellaceae</taxon>
        <taxon>Didymella</taxon>
    </lineage>
</organism>
<keyword evidence="6 15" id="KW-0808">Transferase</keyword>
<dbReference type="EC" id="2.1.1.56" evidence="3 15"/>
<evidence type="ECO:0000256" key="10">
    <source>
        <dbReference type="ARBA" id="ARBA00023242"/>
    </source>
</evidence>
<evidence type="ECO:0000313" key="20">
    <source>
        <dbReference type="Proteomes" id="UP001140510"/>
    </source>
</evidence>
<feature type="compositionally biased region" description="Basic and acidic residues" evidence="17">
    <location>
        <begin position="297"/>
        <end position="329"/>
    </location>
</feature>
<keyword evidence="5 15" id="KW-0507">mRNA processing</keyword>
<protein>
    <recommendedName>
        <fullName evidence="14 15">mRNA cap guanine-N(7) methyltransferase</fullName>
        <ecNumber evidence="3 15">2.1.1.56</ecNumber>
    </recommendedName>
    <alternativeName>
        <fullName evidence="11 15">mRNA (guanine-N(7))-methyltransferase</fullName>
    </alternativeName>
    <alternativeName>
        <fullName evidence="12 15">mRNA cap methyltransferase</fullName>
    </alternativeName>
</protein>
<evidence type="ECO:0000256" key="3">
    <source>
        <dbReference type="ARBA" id="ARBA00011926"/>
    </source>
</evidence>
<dbReference type="InterPro" id="IPR039753">
    <property type="entry name" value="RG7MT1"/>
</dbReference>
<dbReference type="GO" id="GO:0005634">
    <property type="term" value="C:nucleus"/>
    <property type="evidence" value="ECO:0007669"/>
    <property type="project" value="UniProtKB-SubCell"/>
</dbReference>
<feature type="region of interest" description="Disordered" evidence="17">
    <location>
        <begin position="1"/>
        <end position="63"/>
    </location>
</feature>
<keyword evidence="10 15" id="KW-0539">Nucleus</keyword>
<dbReference type="EMBL" id="JAPEVA010000080">
    <property type="protein sequence ID" value="KAJ4401007.1"/>
    <property type="molecule type" value="Genomic_DNA"/>
</dbReference>
<evidence type="ECO:0000256" key="8">
    <source>
        <dbReference type="ARBA" id="ARBA00022884"/>
    </source>
</evidence>
<evidence type="ECO:0000256" key="2">
    <source>
        <dbReference type="ARBA" id="ARBA00004123"/>
    </source>
</evidence>
<accession>A0A9W9D5L7</accession>
<feature type="compositionally biased region" description="Basic and acidic residues" evidence="17">
    <location>
        <begin position="34"/>
        <end position="52"/>
    </location>
</feature>
<dbReference type="OrthoDB" id="10248867at2759"/>
<evidence type="ECO:0000256" key="7">
    <source>
        <dbReference type="ARBA" id="ARBA00022691"/>
    </source>
</evidence>
<dbReference type="InterPro" id="IPR004971">
    <property type="entry name" value="mRNA_G-N7_MeTrfase_dom"/>
</dbReference>
<keyword evidence="7 15" id="KW-0949">S-adenosyl-L-methionine</keyword>
<reference evidence="19" key="1">
    <citation type="submission" date="2022-10" db="EMBL/GenBank/DDBJ databases">
        <title>Tapping the CABI collections for fungal endophytes: first genome assemblies for Collariella, Neodidymelliopsis, Ascochyta clinopodiicola, Didymella pomorum, Didymosphaeria variabile, Neocosmospora piperis and Neocucurbitaria cava.</title>
        <authorList>
            <person name="Hill R."/>
        </authorList>
    </citation>
    <scope>NUCLEOTIDE SEQUENCE</scope>
    <source>
        <strain evidence="19">IMI 355091</strain>
    </source>
</reference>
<evidence type="ECO:0000256" key="15">
    <source>
        <dbReference type="PIRNR" id="PIRNR028762"/>
    </source>
</evidence>
<feature type="compositionally biased region" description="Basic and acidic residues" evidence="17">
    <location>
        <begin position="1"/>
        <end position="11"/>
    </location>
</feature>
<keyword evidence="4 15" id="KW-0489">Methyltransferase</keyword>
<dbReference type="InterPro" id="IPR016899">
    <property type="entry name" value="mRNA_G-N7_MeTrfase_euk"/>
</dbReference>
<feature type="site" description="mRNA cap binding" evidence="16">
    <location>
        <position position="221"/>
    </location>
</feature>
<keyword evidence="8 15" id="KW-0694">RNA-binding</keyword>
<feature type="region of interest" description="Disordered" evidence="17">
    <location>
        <begin position="269"/>
        <end position="336"/>
    </location>
</feature>
<dbReference type="PANTHER" id="PTHR12189:SF2">
    <property type="entry name" value="MRNA CAP GUANINE-N7 METHYLTRANSFERASE"/>
    <property type="match status" value="1"/>
</dbReference>
<evidence type="ECO:0000256" key="16">
    <source>
        <dbReference type="PIRSR" id="PIRSR028762-2"/>
    </source>
</evidence>
<comment type="catalytic activity">
    <reaction evidence="13">
        <text>a 5'-end (5'-triphosphoguanosine)-ribonucleoside in mRNA + S-adenosyl-L-methionine = a 5'-end (N(7)-methyl 5'-triphosphoguanosine)-ribonucleoside in mRNA + S-adenosyl-L-homocysteine</text>
        <dbReference type="Rhea" id="RHEA:67008"/>
        <dbReference type="Rhea" id="RHEA-COMP:17166"/>
        <dbReference type="Rhea" id="RHEA-COMP:17167"/>
        <dbReference type="ChEBI" id="CHEBI:57856"/>
        <dbReference type="ChEBI" id="CHEBI:59789"/>
        <dbReference type="ChEBI" id="CHEBI:156461"/>
        <dbReference type="ChEBI" id="CHEBI:167617"/>
        <dbReference type="EC" id="2.1.1.56"/>
    </reaction>
</comment>
<evidence type="ECO:0000256" key="1">
    <source>
        <dbReference type="ARBA" id="ARBA00003378"/>
    </source>
</evidence>
<evidence type="ECO:0000256" key="5">
    <source>
        <dbReference type="ARBA" id="ARBA00022664"/>
    </source>
</evidence>
<evidence type="ECO:0000256" key="17">
    <source>
        <dbReference type="SAM" id="MobiDB-lite"/>
    </source>
</evidence>
<proteinExistence type="inferred from homology"/>
<dbReference type="Proteomes" id="UP001140510">
    <property type="component" value="Unassembled WGS sequence"/>
</dbReference>
<comment type="caution">
    <text evidence="19">The sequence shown here is derived from an EMBL/GenBank/DDBJ whole genome shotgun (WGS) entry which is preliminary data.</text>
</comment>
<dbReference type="Gene3D" id="3.40.50.150">
    <property type="entry name" value="Vaccinia Virus protein VP39"/>
    <property type="match status" value="1"/>
</dbReference>
<comment type="function">
    <text evidence="1">Responsible for methylating the 5'-cap structure of mRNAs.</text>
</comment>
<feature type="site" description="mRNA cap binding" evidence="16">
    <location>
        <position position="123"/>
    </location>
</feature>
<dbReference type="PIRSF" id="PIRSF028762">
    <property type="entry name" value="ABD1"/>
    <property type="match status" value="1"/>
</dbReference>
<keyword evidence="20" id="KW-1185">Reference proteome</keyword>
<dbReference type="PANTHER" id="PTHR12189">
    <property type="entry name" value="MRNA GUANINE-7- METHYLTRANSFERASE"/>
    <property type="match status" value="1"/>
</dbReference>
<evidence type="ECO:0000256" key="14">
    <source>
        <dbReference type="ARBA" id="ARBA00049739"/>
    </source>
</evidence>
<feature type="compositionally biased region" description="Acidic residues" evidence="17">
    <location>
        <begin position="277"/>
        <end position="296"/>
    </location>
</feature>
<feature type="site" description="mRNA cap binding" evidence="16">
    <location>
        <position position="155"/>
    </location>
</feature>
<dbReference type="GO" id="GO:0004482">
    <property type="term" value="F:mRNA 5'-cap (guanine-N7-)-methyltransferase activity"/>
    <property type="evidence" value="ECO:0007669"/>
    <property type="project" value="UniProtKB-EC"/>
</dbReference>
<feature type="site" description="mRNA cap binding" evidence="16">
    <location>
        <position position="448"/>
    </location>
</feature>
<dbReference type="PROSITE" id="PS51562">
    <property type="entry name" value="RNA_CAP0_MT"/>
    <property type="match status" value="1"/>
</dbReference>
<feature type="site" description="mRNA cap binding" evidence="16">
    <location>
        <position position="380"/>
    </location>
</feature>
<name>A0A9W9D5L7_9PLEO</name>
<evidence type="ECO:0000256" key="6">
    <source>
        <dbReference type="ARBA" id="ARBA00022679"/>
    </source>
</evidence>
<feature type="binding site" evidence="16">
    <location>
        <begin position="96"/>
        <end position="97"/>
    </location>
    <ligand>
        <name>mRNA</name>
        <dbReference type="ChEBI" id="CHEBI:33699"/>
    </ligand>
</feature>
<evidence type="ECO:0000256" key="4">
    <source>
        <dbReference type="ARBA" id="ARBA00022603"/>
    </source>
</evidence>
<dbReference type="GO" id="GO:0003723">
    <property type="term" value="F:RNA binding"/>
    <property type="evidence" value="ECO:0007669"/>
    <property type="project" value="UniProtKB-KW"/>
</dbReference>
<feature type="compositionally biased region" description="Basic residues" evidence="17">
    <location>
        <begin position="12"/>
        <end position="26"/>
    </location>
</feature>
<evidence type="ECO:0000313" key="19">
    <source>
        <dbReference type="EMBL" id="KAJ4401007.1"/>
    </source>
</evidence>
<dbReference type="Pfam" id="PF03291">
    <property type="entry name" value="mRNA_G-N7_MeTrfase"/>
    <property type="match status" value="2"/>
</dbReference>
<evidence type="ECO:0000256" key="9">
    <source>
        <dbReference type="ARBA" id="ARBA00023042"/>
    </source>
</evidence>
<gene>
    <name evidence="19" type="primary">ABD1</name>
    <name evidence="19" type="ORF">N0V91_008261</name>
</gene>
<feature type="domain" description="MRNA cap 0 methyltransferase" evidence="18">
    <location>
        <begin position="87"/>
        <end position="456"/>
    </location>
</feature>
<keyword evidence="9 15" id="KW-0506">mRNA capping</keyword>
<comment type="subcellular location">
    <subcellularLocation>
        <location evidence="2 15">Nucleus</location>
    </subcellularLocation>
</comment>
<evidence type="ECO:0000256" key="13">
    <source>
        <dbReference type="ARBA" id="ARBA00044712"/>
    </source>
</evidence>
<comment type="similarity">
    <text evidence="15">Belongs to the class I-like SAM-binding methyltransferase superfamily. mRNA cap 0 methyltransferase family.</text>
</comment>
<dbReference type="CDD" id="cd02440">
    <property type="entry name" value="AdoMet_MTases"/>
    <property type="match status" value="1"/>
</dbReference>
<evidence type="ECO:0000256" key="12">
    <source>
        <dbReference type="ARBA" id="ARBA00033387"/>
    </source>
</evidence>
<feature type="compositionally biased region" description="Low complexity" evidence="17">
    <location>
        <begin position="53"/>
        <end position="62"/>
    </location>
</feature>
<dbReference type="AlphaFoldDB" id="A0A9W9D5L7"/>